<reference evidence="4 5" key="1">
    <citation type="submission" date="2020-04" db="EMBL/GenBank/DDBJ databases">
        <title>Plant Genome Project.</title>
        <authorList>
            <person name="Zhang R.-G."/>
        </authorList>
    </citation>
    <scope>NUCLEOTIDE SEQUENCE [LARGE SCALE GENOMIC DNA]</scope>
    <source>
        <strain evidence="4">YNK0</strain>
        <tissue evidence="4">Leaf</tissue>
    </source>
</reference>
<dbReference type="PANTHER" id="PTHR21450">
    <property type="entry name" value="PROTEIN ALTERED PHOSPHATE STARVATION RESPONSE 1"/>
    <property type="match status" value="1"/>
</dbReference>
<dbReference type="AlphaFoldDB" id="A0A834ZBQ1"/>
<evidence type="ECO:0000313" key="5">
    <source>
        <dbReference type="Proteomes" id="UP000655225"/>
    </source>
</evidence>
<dbReference type="InterPro" id="IPR006867">
    <property type="entry name" value="DUF632"/>
</dbReference>
<comment type="caution">
    <text evidence="4">The sequence shown here is derived from an EMBL/GenBank/DDBJ whole genome shotgun (WGS) entry which is preliminary data.</text>
</comment>
<dbReference type="PANTHER" id="PTHR21450:SF35">
    <property type="entry name" value="TRANSCRIPTION FACTOR, PUTATIVE (DUF630 AND DUF632)-RELATED"/>
    <property type="match status" value="1"/>
</dbReference>
<evidence type="ECO:0000259" key="2">
    <source>
        <dbReference type="Pfam" id="PF04782"/>
    </source>
</evidence>
<dbReference type="OMA" id="WEQRACE"/>
<organism evidence="4 5">
    <name type="scientific">Tetracentron sinense</name>
    <name type="common">Spur-leaf</name>
    <dbReference type="NCBI Taxonomy" id="13715"/>
    <lineage>
        <taxon>Eukaryota</taxon>
        <taxon>Viridiplantae</taxon>
        <taxon>Streptophyta</taxon>
        <taxon>Embryophyta</taxon>
        <taxon>Tracheophyta</taxon>
        <taxon>Spermatophyta</taxon>
        <taxon>Magnoliopsida</taxon>
        <taxon>Trochodendrales</taxon>
        <taxon>Trochodendraceae</taxon>
        <taxon>Tetracentron</taxon>
    </lineage>
</organism>
<dbReference type="Proteomes" id="UP000655225">
    <property type="component" value="Unassembled WGS sequence"/>
</dbReference>
<keyword evidence="5" id="KW-1185">Reference proteome</keyword>
<feature type="region of interest" description="Disordered" evidence="1">
    <location>
        <begin position="516"/>
        <end position="541"/>
    </location>
</feature>
<dbReference type="EMBL" id="JABCRI010000006">
    <property type="protein sequence ID" value="KAF8404564.1"/>
    <property type="molecule type" value="Genomic_DNA"/>
</dbReference>
<dbReference type="InterPro" id="IPR006868">
    <property type="entry name" value="DUF630"/>
</dbReference>
<gene>
    <name evidence="4" type="ORF">HHK36_009451</name>
</gene>
<evidence type="ECO:0000259" key="3">
    <source>
        <dbReference type="Pfam" id="PF04783"/>
    </source>
</evidence>
<dbReference type="Pfam" id="PF04783">
    <property type="entry name" value="DUF630"/>
    <property type="match status" value="1"/>
</dbReference>
<feature type="region of interest" description="Disordered" evidence="1">
    <location>
        <begin position="249"/>
        <end position="270"/>
    </location>
</feature>
<dbReference type="OrthoDB" id="1871118at2759"/>
<dbReference type="Pfam" id="PF04782">
    <property type="entry name" value="DUF632"/>
    <property type="match status" value="1"/>
</dbReference>
<accession>A0A834ZBQ1</accession>
<proteinExistence type="predicted"/>
<evidence type="ECO:0000313" key="4">
    <source>
        <dbReference type="EMBL" id="KAF8404564.1"/>
    </source>
</evidence>
<feature type="domain" description="DUF630" evidence="3">
    <location>
        <begin position="122"/>
        <end position="179"/>
    </location>
</feature>
<evidence type="ECO:0000256" key="1">
    <source>
        <dbReference type="SAM" id="MobiDB-lite"/>
    </source>
</evidence>
<sequence length="598" mass="66755">MSQLGKSPFFQLSKKKKQSAGGVHRKYVEEFLKMISRSYVPMLKETRIGIRLHNEFKECLKWHGTRRDANEKVKDPNAPVIGLILQRSMLLSFDFMATYLIFGSYLITSINAKERQTMERQMGCSSSRIEKNEALRLCKERRRFIKQAIDSRYALAAAHLSYVQSLRNIGIALRRFAEAGVLIESSLSTSATELDKTPSHSSYLSPSPSHNAEIMDSPLHYESPLSPPISTLSYMRLGGSSAVTVRMNPSSNSFMDDESLTFPPPPPPPPPEIDSSWDFFDPTDQTESFRFIGDNGFDMNFDNAVALRQFRGEEVVSFMEDAGENVGLKGKGEVVAGSVRPEWEQRACEISSFSAIQNRDGGDSINGITLERYRDAKRASDKEVNLLKSDEISSGSAETLAGNAALGQCSSKREKTAPGKDLCAEREDPSEFITHRAKDFLSSIKDIEHRFFRASESGQEVSRMLEANKIRLSCSESKGRSPVSVFLAAFHLVCCQGETVLIPHEPPQRVTKVITWNRSTSSQSSSSKNPLATASKDDVDDSGSDFVEEFCMIAGSHSSTLDRLYAWERKLYDEVKVLDSGCSNNIKHLPDPIYCFML</sequence>
<feature type="domain" description="DUF632" evidence="2">
    <location>
        <begin position="441"/>
        <end position="579"/>
    </location>
</feature>
<protein>
    <submittedName>
        <fullName evidence="4">Uncharacterized protein</fullName>
    </submittedName>
</protein>
<name>A0A834ZBQ1_TETSI</name>